<protein>
    <recommendedName>
        <fullName evidence="4">Glycosyltransferase RgtA/B/C/D-like domain-containing protein</fullName>
    </recommendedName>
</protein>
<evidence type="ECO:0000313" key="3">
    <source>
        <dbReference type="Proteomes" id="UP000319576"/>
    </source>
</evidence>
<name>A0A517XYT1_9BACT</name>
<reference evidence="2 3" key="1">
    <citation type="submission" date="2019-02" db="EMBL/GenBank/DDBJ databases">
        <title>Deep-cultivation of Planctomycetes and their phenomic and genomic characterization uncovers novel biology.</title>
        <authorList>
            <person name="Wiegand S."/>
            <person name="Jogler M."/>
            <person name="Boedeker C."/>
            <person name="Pinto D."/>
            <person name="Vollmers J."/>
            <person name="Rivas-Marin E."/>
            <person name="Kohn T."/>
            <person name="Peeters S.H."/>
            <person name="Heuer A."/>
            <person name="Rast P."/>
            <person name="Oberbeckmann S."/>
            <person name="Bunk B."/>
            <person name="Jeske O."/>
            <person name="Meyerdierks A."/>
            <person name="Storesund J.E."/>
            <person name="Kallscheuer N."/>
            <person name="Luecker S."/>
            <person name="Lage O.M."/>
            <person name="Pohl T."/>
            <person name="Merkel B.J."/>
            <person name="Hornburger P."/>
            <person name="Mueller R.-W."/>
            <person name="Bruemmer F."/>
            <person name="Labrenz M."/>
            <person name="Spormann A.M."/>
            <person name="Op den Camp H."/>
            <person name="Overmann J."/>
            <person name="Amann R."/>
            <person name="Jetten M.S.M."/>
            <person name="Mascher T."/>
            <person name="Medema M.H."/>
            <person name="Devos D.P."/>
            <person name="Kaster A.-K."/>
            <person name="Ovreas L."/>
            <person name="Rohde M."/>
            <person name="Galperin M.Y."/>
            <person name="Jogler C."/>
        </authorList>
    </citation>
    <scope>NUCLEOTIDE SEQUENCE [LARGE SCALE GENOMIC DNA]</scope>
    <source>
        <strain evidence="2 3">ETA_A1</strain>
    </source>
</reference>
<feature type="transmembrane region" description="Helical" evidence="1">
    <location>
        <begin position="321"/>
        <end position="342"/>
    </location>
</feature>
<feature type="transmembrane region" description="Helical" evidence="1">
    <location>
        <begin position="396"/>
        <end position="415"/>
    </location>
</feature>
<accession>A0A517XYT1</accession>
<feature type="transmembrane region" description="Helical" evidence="1">
    <location>
        <begin position="171"/>
        <end position="204"/>
    </location>
</feature>
<keyword evidence="1" id="KW-0812">Transmembrane</keyword>
<keyword evidence="1" id="KW-1133">Transmembrane helix</keyword>
<dbReference type="AlphaFoldDB" id="A0A517XYT1"/>
<feature type="transmembrane region" description="Helical" evidence="1">
    <location>
        <begin position="135"/>
        <end position="159"/>
    </location>
</feature>
<organism evidence="2 3">
    <name type="scientific">Urbifossiella limnaea</name>
    <dbReference type="NCBI Taxonomy" id="2528023"/>
    <lineage>
        <taxon>Bacteria</taxon>
        <taxon>Pseudomonadati</taxon>
        <taxon>Planctomycetota</taxon>
        <taxon>Planctomycetia</taxon>
        <taxon>Gemmatales</taxon>
        <taxon>Gemmataceae</taxon>
        <taxon>Urbifossiella</taxon>
    </lineage>
</organism>
<evidence type="ECO:0000313" key="2">
    <source>
        <dbReference type="EMBL" id="QDU22674.1"/>
    </source>
</evidence>
<gene>
    <name evidence="2" type="ORF">ETAA1_46580</name>
</gene>
<feature type="transmembrane region" description="Helical" evidence="1">
    <location>
        <begin position="348"/>
        <end position="365"/>
    </location>
</feature>
<dbReference type="Proteomes" id="UP000319576">
    <property type="component" value="Chromosome"/>
</dbReference>
<dbReference type="RefSeq" id="WP_202920344.1">
    <property type="nucleotide sequence ID" value="NZ_CP036273.1"/>
</dbReference>
<proteinExistence type="predicted"/>
<keyword evidence="1" id="KW-0472">Membrane</keyword>
<keyword evidence="3" id="KW-1185">Reference proteome</keyword>
<evidence type="ECO:0000256" key="1">
    <source>
        <dbReference type="SAM" id="Phobius"/>
    </source>
</evidence>
<dbReference type="EMBL" id="CP036273">
    <property type="protein sequence ID" value="QDU22674.1"/>
    <property type="molecule type" value="Genomic_DNA"/>
</dbReference>
<dbReference type="KEGG" id="uli:ETAA1_46580"/>
<sequence length="548" mass="59777">MKRWPDALWLLLVGVYSSAWCVTAAAELGATFDEPFYLASGLNAWRTGSNKPLMSAGTLPLAVDAQTLPLYLWERGRGEPFHVYREMDVILPAARAANLPFWWLLLLYAMRLGRTWGGVWGGRIAVGLVGFDPNLLGHAALATTDIPIVAMMLALVYHAHQGAGRGWWPRVFVPGVCFGLATLAKASGMVFGVQALVVIGLWHLAKAGALTPTPGTGWIGRAAHVWHACHGLRKDIAVSLLVGFTLVFVYTGSDWVVEPTFVTWAAGLPDGPVKDVLVPVSTHLRVFPNAGEAMVQQVKHNFRGHGTYLLGEWHDRATLRYFPLALAMKTPLPALLLVLLTLAVRPRAWNTPAGWFALLLLLFSLNCRVQIGVRFMFTLMAVAYVCAAAAASRGVLRWVGCGLVAVTAGVSLSAWPHGLGYFNRLWGDPALGYTHLHDSNFDWGQGLPELKAWYAAQGGGRPLAVWYYGTDPDILYPPFRHVPVSHAKLTRGDQLPGVAGRGLLAVSVTSLYGNRCITPSTRVASEWVLAREPVGRTHTFLIYDLARE</sequence>
<evidence type="ECO:0008006" key="4">
    <source>
        <dbReference type="Google" id="ProtNLM"/>
    </source>
</evidence>
<feature type="transmembrane region" description="Helical" evidence="1">
    <location>
        <begin position="236"/>
        <end position="257"/>
    </location>
</feature>